<dbReference type="EMBL" id="PVZC01000001">
    <property type="protein sequence ID" value="PRY02154.1"/>
    <property type="molecule type" value="Genomic_DNA"/>
</dbReference>
<dbReference type="Gene3D" id="3.40.50.12780">
    <property type="entry name" value="N-terminal domain of ligase-like"/>
    <property type="match status" value="1"/>
</dbReference>
<reference evidence="6 7" key="1">
    <citation type="submission" date="2018-03" db="EMBL/GenBank/DDBJ databases">
        <title>Genomic Encyclopedia of Archaeal and Bacterial Type Strains, Phase II (KMG-II): from individual species to whole genera.</title>
        <authorList>
            <person name="Goeker M."/>
        </authorList>
    </citation>
    <scope>NUCLEOTIDE SEQUENCE [LARGE SCALE GENOMIC DNA]</scope>
    <source>
        <strain evidence="6 7">DSM 45601</strain>
    </source>
</reference>
<sequence length="538" mass="56420">MIYRSPHPEVPIPEVNITQATLGRARARGSRPAVIDADTGRTLSYARLASALSAASVGLARQGLRPGETVVLDLPNVPEYPLVAHSVLAAGGVVAPVPEQLPESLLARLLHHSGARYLVTDPARLPRGLAASRGTGVRQVLTVDARVTDEDRRAAPGPQAADEAVPFSSLMSPGGPTDTAPPAPGPGDLAVLGYGGSQAGLPRAARLRHHNLVAGTLQLVVTADIRTEDRVATTLPFGHPFGFGGVLNHSLCLGATLVTAARPDLADFLAMVERHRVTVAVVGPPMVRALAEDPLVSQYGLGSLRLVVCTGAPLAAATALACRLRTGAVVKQAYGLAEAAPATHFHALAEQEGEYGSVGPCLPWTQCRVVDPPSGADRVPGDPGELLVRGPQVASEYHGGPAGGHPPTGDEDGWVRTGDIAFADELGRFHVVDRRTDLITVRGRPASPRRVEDALLRHPAVVDAAVAAVPGRTATGYVVLRRPVSDDELHDHLAELLPPHQRAVAPCRVEHIPRTAAGRVLFARLDGRALRVRRVEGT</sequence>
<evidence type="ECO:0000313" key="6">
    <source>
        <dbReference type="EMBL" id="PRY02154.1"/>
    </source>
</evidence>
<evidence type="ECO:0000256" key="3">
    <source>
        <dbReference type="SAM" id="MobiDB-lite"/>
    </source>
</evidence>
<dbReference type="InterPro" id="IPR025110">
    <property type="entry name" value="AMP-bd_C"/>
</dbReference>
<evidence type="ECO:0000313" key="7">
    <source>
        <dbReference type="Proteomes" id="UP000237846"/>
    </source>
</evidence>
<feature type="domain" description="AMP-binding enzyme C-terminal" evidence="5">
    <location>
        <begin position="451"/>
        <end position="518"/>
    </location>
</feature>
<dbReference type="Proteomes" id="UP000237846">
    <property type="component" value="Unassembled WGS sequence"/>
</dbReference>
<dbReference type="InterPro" id="IPR042099">
    <property type="entry name" value="ANL_N_sf"/>
</dbReference>
<comment type="similarity">
    <text evidence="1">Belongs to the ATP-dependent AMP-binding enzyme family.</text>
</comment>
<feature type="region of interest" description="Disordered" evidence="3">
    <location>
        <begin position="148"/>
        <end position="189"/>
    </location>
</feature>
<dbReference type="AlphaFoldDB" id="A0A2T0QDY6"/>
<keyword evidence="2 6" id="KW-0436">Ligase</keyword>
<keyword evidence="7" id="KW-1185">Reference proteome</keyword>
<protein>
    <submittedName>
        <fullName evidence="6">Acyl-CoA synthetase (AMP-forming)/AMP-acid ligase II</fullName>
    </submittedName>
</protein>
<gene>
    <name evidence="6" type="ORF">CLV72_101755</name>
</gene>
<dbReference type="Pfam" id="PF13193">
    <property type="entry name" value="AMP-binding_C"/>
    <property type="match status" value="1"/>
</dbReference>
<dbReference type="InterPro" id="IPR000873">
    <property type="entry name" value="AMP-dep_synth/lig_dom"/>
</dbReference>
<dbReference type="PANTHER" id="PTHR24096:SF149">
    <property type="entry name" value="AMP-BINDING DOMAIN-CONTAINING PROTEIN-RELATED"/>
    <property type="match status" value="1"/>
</dbReference>
<dbReference type="Gene3D" id="3.30.300.30">
    <property type="match status" value="1"/>
</dbReference>
<organism evidence="6 7">
    <name type="scientific">Allonocardiopsis opalescens</name>
    <dbReference type="NCBI Taxonomy" id="1144618"/>
    <lineage>
        <taxon>Bacteria</taxon>
        <taxon>Bacillati</taxon>
        <taxon>Actinomycetota</taxon>
        <taxon>Actinomycetes</taxon>
        <taxon>Streptosporangiales</taxon>
        <taxon>Allonocardiopsis</taxon>
    </lineage>
</organism>
<feature type="domain" description="AMP-dependent synthetase/ligase" evidence="4">
    <location>
        <begin position="25"/>
        <end position="398"/>
    </location>
</feature>
<comment type="caution">
    <text evidence="6">The sequence shown here is derived from an EMBL/GenBank/DDBJ whole genome shotgun (WGS) entry which is preliminary data.</text>
</comment>
<evidence type="ECO:0000256" key="2">
    <source>
        <dbReference type="ARBA" id="ARBA00022598"/>
    </source>
</evidence>
<dbReference type="RefSeq" id="WP_170140860.1">
    <property type="nucleotide sequence ID" value="NZ_PVZC01000001.1"/>
</dbReference>
<name>A0A2T0QDY6_9ACTN</name>
<evidence type="ECO:0000259" key="5">
    <source>
        <dbReference type="Pfam" id="PF13193"/>
    </source>
</evidence>
<dbReference type="PANTHER" id="PTHR24096">
    <property type="entry name" value="LONG-CHAIN-FATTY-ACID--COA LIGASE"/>
    <property type="match status" value="1"/>
</dbReference>
<evidence type="ECO:0000256" key="1">
    <source>
        <dbReference type="ARBA" id="ARBA00006432"/>
    </source>
</evidence>
<dbReference type="Pfam" id="PF00501">
    <property type="entry name" value="AMP-binding"/>
    <property type="match status" value="1"/>
</dbReference>
<proteinExistence type="inferred from homology"/>
<accession>A0A2T0QDY6</accession>
<dbReference type="SUPFAM" id="SSF56801">
    <property type="entry name" value="Acetyl-CoA synthetase-like"/>
    <property type="match status" value="1"/>
</dbReference>
<dbReference type="InterPro" id="IPR045851">
    <property type="entry name" value="AMP-bd_C_sf"/>
</dbReference>
<evidence type="ECO:0000259" key="4">
    <source>
        <dbReference type="Pfam" id="PF00501"/>
    </source>
</evidence>
<dbReference type="GO" id="GO:0016405">
    <property type="term" value="F:CoA-ligase activity"/>
    <property type="evidence" value="ECO:0007669"/>
    <property type="project" value="TreeGrafter"/>
</dbReference>